<evidence type="ECO:0000313" key="2">
    <source>
        <dbReference type="EMBL" id="SAM05916.1"/>
    </source>
</evidence>
<feature type="compositionally biased region" description="Gly residues" evidence="1">
    <location>
        <begin position="134"/>
        <end position="147"/>
    </location>
</feature>
<feature type="compositionally biased region" description="Polar residues" evidence="1">
    <location>
        <begin position="90"/>
        <end position="102"/>
    </location>
</feature>
<accession>A0A163K1F8</accession>
<sequence>MQAGFEIKNRSPRIPRHEPHAKISNPSRCHLSKDIKKTTSSQWGVTSLSEKSIYTIMFNRGNSNKNDSSFRSDNGGDDYNANDNYGFDSQMDQSRQMGQSGNQAGGYDRNMGQGNQTGGYDRNMGQSDQQPGSLQGGGDMNSGGYGESGDRTFSASDQNQKQYGGAWNYSGDTDNSNQYGDNQQGQRKSSGGLFSKFRND</sequence>
<evidence type="ECO:0000313" key="3">
    <source>
        <dbReference type="Proteomes" id="UP000078561"/>
    </source>
</evidence>
<feature type="region of interest" description="Disordered" evidence="1">
    <location>
        <begin position="60"/>
        <end position="200"/>
    </location>
</feature>
<dbReference type="EMBL" id="LT554476">
    <property type="protein sequence ID" value="SAM05916.1"/>
    <property type="molecule type" value="Genomic_DNA"/>
</dbReference>
<feature type="compositionally biased region" description="Low complexity" evidence="1">
    <location>
        <begin position="77"/>
        <end position="86"/>
    </location>
</feature>
<protein>
    <submittedName>
        <fullName evidence="2">Uncharacterized protein</fullName>
    </submittedName>
</protein>
<feature type="compositionally biased region" description="Polar residues" evidence="1">
    <location>
        <begin position="151"/>
        <end position="162"/>
    </location>
</feature>
<reference evidence="2" key="1">
    <citation type="submission" date="2016-04" db="EMBL/GenBank/DDBJ databases">
        <authorList>
            <person name="Evans L.H."/>
            <person name="Alamgir A."/>
            <person name="Owens N."/>
            <person name="Weber N.D."/>
            <person name="Virtaneva K."/>
            <person name="Barbian K."/>
            <person name="Babar A."/>
            <person name="Rosenke K."/>
        </authorList>
    </citation>
    <scope>NUCLEOTIDE SEQUENCE [LARGE SCALE GENOMIC DNA]</scope>
    <source>
        <strain evidence="2">CBS 101.48</strain>
    </source>
</reference>
<name>A0A163K1F8_ABSGL</name>
<feature type="region of interest" description="Disordered" evidence="1">
    <location>
        <begin position="1"/>
        <end position="44"/>
    </location>
</feature>
<evidence type="ECO:0000256" key="1">
    <source>
        <dbReference type="SAM" id="MobiDB-lite"/>
    </source>
</evidence>
<proteinExistence type="predicted"/>
<dbReference type="AlphaFoldDB" id="A0A163K1F8"/>
<feature type="compositionally biased region" description="Polar residues" evidence="1">
    <location>
        <begin position="60"/>
        <end position="72"/>
    </location>
</feature>
<feature type="compositionally biased region" description="Polar residues" evidence="1">
    <location>
        <begin position="124"/>
        <end position="133"/>
    </location>
</feature>
<dbReference type="InParanoid" id="A0A163K1F8"/>
<organism evidence="2">
    <name type="scientific">Absidia glauca</name>
    <name type="common">Pin mould</name>
    <dbReference type="NCBI Taxonomy" id="4829"/>
    <lineage>
        <taxon>Eukaryota</taxon>
        <taxon>Fungi</taxon>
        <taxon>Fungi incertae sedis</taxon>
        <taxon>Mucoromycota</taxon>
        <taxon>Mucoromycotina</taxon>
        <taxon>Mucoromycetes</taxon>
        <taxon>Mucorales</taxon>
        <taxon>Cunninghamellaceae</taxon>
        <taxon>Absidia</taxon>
    </lineage>
</organism>
<gene>
    <name evidence="2" type="primary">ABSGL_11791.1 scaffold 12322</name>
</gene>
<keyword evidence="3" id="KW-1185">Reference proteome</keyword>
<feature type="compositionally biased region" description="Polar residues" evidence="1">
    <location>
        <begin position="170"/>
        <end position="189"/>
    </location>
</feature>
<dbReference type="Proteomes" id="UP000078561">
    <property type="component" value="Unassembled WGS sequence"/>
</dbReference>